<dbReference type="GO" id="GO:0000077">
    <property type="term" value="P:DNA damage checkpoint signaling"/>
    <property type="evidence" value="ECO:0007669"/>
    <property type="project" value="TreeGrafter"/>
</dbReference>
<dbReference type="Proteomes" id="UP000784294">
    <property type="component" value="Unassembled WGS sequence"/>
</dbReference>
<dbReference type="InterPro" id="IPR014009">
    <property type="entry name" value="PIK_FAT"/>
</dbReference>
<dbReference type="AlphaFoldDB" id="A0A448WLV5"/>
<dbReference type="GO" id="GO:0005694">
    <property type="term" value="C:chromosome"/>
    <property type="evidence" value="ECO:0007669"/>
    <property type="project" value="TreeGrafter"/>
</dbReference>
<dbReference type="InterPro" id="IPR050517">
    <property type="entry name" value="DDR_Repair_Kinase"/>
</dbReference>
<dbReference type="InterPro" id="IPR057564">
    <property type="entry name" value="HEAT_ATR"/>
</dbReference>
<organism evidence="7 8">
    <name type="scientific">Protopolystoma xenopodis</name>
    <dbReference type="NCBI Taxonomy" id="117903"/>
    <lineage>
        <taxon>Eukaryota</taxon>
        <taxon>Metazoa</taxon>
        <taxon>Spiralia</taxon>
        <taxon>Lophotrochozoa</taxon>
        <taxon>Platyhelminthes</taxon>
        <taxon>Monogenea</taxon>
        <taxon>Polyopisthocotylea</taxon>
        <taxon>Polystomatidea</taxon>
        <taxon>Polystomatidae</taxon>
        <taxon>Protopolystoma</taxon>
    </lineage>
</organism>
<dbReference type="OrthoDB" id="381190at2759"/>
<evidence type="ECO:0000256" key="5">
    <source>
        <dbReference type="ARBA" id="ARBA00023242"/>
    </source>
</evidence>
<sequence>MTLKHYGLALSLGSQFIYHSMPRLLSLWLDYSATTTNVRAASSHNQRSACTGDSATFAEIQELMLHNKQRIPAYQFYTALGQILSRLCHEHPEIVLMLTDLVVRIFIAYPQQTI</sequence>
<comment type="similarity">
    <text evidence="2">Belongs to the PI3/PI4-kinase family. ATM subfamily.</text>
</comment>
<evidence type="ECO:0000256" key="4">
    <source>
        <dbReference type="ARBA" id="ARBA00022763"/>
    </source>
</evidence>
<dbReference type="GO" id="GO:0004674">
    <property type="term" value="F:protein serine/threonine kinase activity"/>
    <property type="evidence" value="ECO:0007669"/>
    <property type="project" value="UniProtKB-KW"/>
</dbReference>
<evidence type="ECO:0000256" key="2">
    <source>
        <dbReference type="ARBA" id="ARBA00010769"/>
    </source>
</evidence>
<dbReference type="PANTHER" id="PTHR11139:SF69">
    <property type="entry name" value="SERINE_THREONINE-PROTEIN KINASE ATR"/>
    <property type="match status" value="1"/>
</dbReference>
<comment type="subcellular location">
    <subcellularLocation>
        <location evidence="1">Nucleus</location>
    </subcellularLocation>
</comment>
<evidence type="ECO:0000313" key="7">
    <source>
        <dbReference type="EMBL" id="VEL14941.1"/>
    </source>
</evidence>
<dbReference type="EMBL" id="CAAALY010022849">
    <property type="protein sequence ID" value="VEL14941.1"/>
    <property type="molecule type" value="Genomic_DNA"/>
</dbReference>
<keyword evidence="8" id="KW-1185">Reference proteome</keyword>
<evidence type="ECO:0000313" key="8">
    <source>
        <dbReference type="Proteomes" id="UP000784294"/>
    </source>
</evidence>
<evidence type="ECO:0000256" key="3">
    <source>
        <dbReference type="ARBA" id="ARBA00022527"/>
    </source>
</evidence>
<dbReference type="GO" id="GO:0005634">
    <property type="term" value="C:nucleus"/>
    <property type="evidence" value="ECO:0007669"/>
    <property type="project" value="UniProtKB-SubCell"/>
</dbReference>
<keyword evidence="4" id="KW-0227">DNA damage</keyword>
<dbReference type="GO" id="GO:0000723">
    <property type="term" value="P:telomere maintenance"/>
    <property type="evidence" value="ECO:0007669"/>
    <property type="project" value="TreeGrafter"/>
</dbReference>
<keyword evidence="5" id="KW-0539">Nucleus</keyword>
<feature type="domain" description="FAT" evidence="6">
    <location>
        <begin position="1"/>
        <end position="114"/>
    </location>
</feature>
<evidence type="ECO:0000256" key="1">
    <source>
        <dbReference type="ARBA" id="ARBA00004123"/>
    </source>
</evidence>
<dbReference type="GO" id="GO:0006281">
    <property type="term" value="P:DNA repair"/>
    <property type="evidence" value="ECO:0007669"/>
    <property type="project" value="TreeGrafter"/>
</dbReference>
<dbReference type="Pfam" id="PF23593">
    <property type="entry name" value="HEAT_ATR"/>
    <property type="match status" value="1"/>
</dbReference>
<keyword evidence="3" id="KW-0808">Transferase</keyword>
<dbReference type="PANTHER" id="PTHR11139">
    <property type="entry name" value="ATAXIA TELANGIECTASIA MUTATED ATM -RELATED"/>
    <property type="match status" value="1"/>
</dbReference>
<keyword evidence="3" id="KW-0723">Serine/threonine-protein kinase</keyword>
<name>A0A448WLV5_9PLAT</name>
<evidence type="ECO:0000259" key="6">
    <source>
        <dbReference type="PROSITE" id="PS51189"/>
    </source>
</evidence>
<proteinExistence type="inferred from homology"/>
<protein>
    <recommendedName>
        <fullName evidence="6">FAT domain-containing protein</fullName>
    </recommendedName>
</protein>
<reference evidence="7" key="1">
    <citation type="submission" date="2018-11" db="EMBL/GenBank/DDBJ databases">
        <authorList>
            <consortium name="Pathogen Informatics"/>
        </authorList>
    </citation>
    <scope>NUCLEOTIDE SEQUENCE</scope>
</reference>
<keyword evidence="3" id="KW-0418">Kinase</keyword>
<comment type="caution">
    <text evidence="7">The sequence shown here is derived from an EMBL/GenBank/DDBJ whole genome shotgun (WGS) entry which is preliminary data.</text>
</comment>
<dbReference type="PROSITE" id="PS51189">
    <property type="entry name" value="FAT"/>
    <property type="match status" value="1"/>
</dbReference>
<accession>A0A448WLV5</accession>
<gene>
    <name evidence="7" type="ORF">PXEA_LOCUS8381</name>
</gene>